<sequence>MYIGRENEKLYLRPLDFNVCRIMTQLAEIVKNNGGKVKPIRNALVCDRNLENSEFVQVTHTTYITFVCDEIAYYFQVDQNPFFPFYYTKTPVRNGKFSKDACLDEFTKKWLFDCLFKSEVPDAIIKQAAQIIFEELIKARFSIIRRDSHREKVANTFSPGWHWETVQAPERMEKVDF</sequence>
<accession>A0A943HIJ5</accession>
<name>A0A943HIJ5_9FIRM</name>
<gene>
    <name evidence="1" type="ORF">KHY36_04275</name>
</gene>
<evidence type="ECO:0000313" key="2">
    <source>
        <dbReference type="Proteomes" id="UP000759273"/>
    </source>
</evidence>
<dbReference type="Proteomes" id="UP000759273">
    <property type="component" value="Unassembled WGS sequence"/>
</dbReference>
<dbReference type="EMBL" id="JAGZGG010000006">
    <property type="protein sequence ID" value="MBS5331731.1"/>
    <property type="molecule type" value="Genomic_DNA"/>
</dbReference>
<comment type="caution">
    <text evidence="1">The sequence shown here is derived from an EMBL/GenBank/DDBJ whole genome shotgun (WGS) entry which is preliminary data.</text>
</comment>
<reference evidence="1" key="1">
    <citation type="submission" date="2021-02" db="EMBL/GenBank/DDBJ databases">
        <title>Infant gut strain persistence is associated with maternal origin, phylogeny, and functional potential including surface adhesion and iron acquisition.</title>
        <authorList>
            <person name="Lou Y.C."/>
        </authorList>
    </citation>
    <scope>NUCLEOTIDE SEQUENCE</scope>
    <source>
        <strain evidence="1">L3_101_000M1_dasL3_101_000M1_concoct_87</strain>
    </source>
</reference>
<dbReference type="AlphaFoldDB" id="A0A943HIJ5"/>
<evidence type="ECO:0000313" key="1">
    <source>
        <dbReference type="EMBL" id="MBS5331731.1"/>
    </source>
</evidence>
<protein>
    <submittedName>
        <fullName evidence="1">Uncharacterized protein</fullName>
    </submittedName>
</protein>
<proteinExistence type="predicted"/>
<organism evidence="1 2">
    <name type="scientific">Subdoligranulum variabile</name>
    <dbReference type="NCBI Taxonomy" id="214851"/>
    <lineage>
        <taxon>Bacteria</taxon>
        <taxon>Bacillati</taxon>
        <taxon>Bacillota</taxon>
        <taxon>Clostridia</taxon>
        <taxon>Eubacteriales</taxon>
        <taxon>Oscillospiraceae</taxon>
        <taxon>Subdoligranulum</taxon>
    </lineage>
</organism>